<comment type="caution">
    <text evidence="2">The sequence shown here is derived from an EMBL/GenBank/DDBJ whole genome shotgun (WGS) entry which is preliminary data.</text>
</comment>
<feature type="transmembrane region" description="Helical" evidence="1">
    <location>
        <begin position="498"/>
        <end position="517"/>
    </location>
</feature>
<organism evidence="2 3">
    <name type="scientific">Cercophora newfieldiana</name>
    <dbReference type="NCBI Taxonomy" id="92897"/>
    <lineage>
        <taxon>Eukaryota</taxon>
        <taxon>Fungi</taxon>
        <taxon>Dikarya</taxon>
        <taxon>Ascomycota</taxon>
        <taxon>Pezizomycotina</taxon>
        <taxon>Sordariomycetes</taxon>
        <taxon>Sordariomycetidae</taxon>
        <taxon>Sordariales</taxon>
        <taxon>Lasiosphaeriaceae</taxon>
        <taxon>Cercophora</taxon>
    </lineage>
</organism>
<evidence type="ECO:0000256" key="1">
    <source>
        <dbReference type="SAM" id="Phobius"/>
    </source>
</evidence>
<sequence length="598" mass="66625">MSNPTLDPDVMSVITAGSLSVWADMAYNNGRNVTSWVPEPATRGTFRLLISCLATLSLCVYSALHLNVSPALKRKGRSGLKDGDGQLLSQSSFSATFSRKATWVLIGMFAPEFVVYSAWSQWRTARKLTALVASSPEAKDLEWSMTHSYFALMGGFVVDTADPGEDDYIANSPRLYLTANGMAALAEIGLLPSVSRDFILDKSKADHFAKALVLIQAGWLVIQSIARAADRLPISQLELNTIAHIACAVFTYGLWWNKPLDVRQPVVLTGEWKRPLVAAMAMFSQTGRNSQPEMEAILHYRDQSPANPPVDLSAPLKLLRRRGQGKASPELQKLDIAAANDSSTTLSDAIQPKKITLHEGDVLLPFGFGPKPSSTRFRWEDIVYSQPPVRLNLDTTTLTRWSLACQSLSDYPNLWARYRSVARASERNGTLYLVQEYPESKLNVDFVRTSIPNWPNRDLLPHNQECTPMLFFSLCVIFYGGIHMAAWNDYFPSNNERLLWRIAAMYVAASGIFWLALRALQVGLAGIHDKFVRGRVGSWARTPLGAVLMMVPLYIITAVGFGYVVARVYLVAEAFISLRDVPLELYYTPAWSRYLVHF</sequence>
<keyword evidence="1" id="KW-1133">Transmembrane helix</keyword>
<reference evidence="2" key="1">
    <citation type="submission" date="2023-06" db="EMBL/GenBank/DDBJ databases">
        <title>Genome-scale phylogeny and comparative genomics of the fungal order Sordariales.</title>
        <authorList>
            <consortium name="Lawrence Berkeley National Laboratory"/>
            <person name="Hensen N."/>
            <person name="Bonometti L."/>
            <person name="Westerberg I."/>
            <person name="Brannstrom I.O."/>
            <person name="Guillou S."/>
            <person name="Cros-Aarteil S."/>
            <person name="Calhoun S."/>
            <person name="Haridas S."/>
            <person name="Kuo A."/>
            <person name="Mondo S."/>
            <person name="Pangilinan J."/>
            <person name="Riley R."/>
            <person name="Labutti K."/>
            <person name="Andreopoulos B."/>
            <person name="Lipzen A."/>
            <person name="Chen C."/>
            <person name="Yanf M."/>
            <person name="Daum C."/>
            <person name="Ng V."/>
            <person name="Clum A."/>
            <person name="Steindorff A."/>
            <person name="Ohm R."/>
            <person name="Martin F."/>
            <person name="Silar P."/>
            <person name="Natvig D."/>
            <person name="Lalanne C."/>
            <person name="Gautier V."/>
            <person name="Ament-Velasquez S.L."/>
            <person name="Kruys A."/>
            <person name="Hutchinson M.I."/>
            <person name="Powell A.J."/>
            <person name="Barry K."/>
            <person name="Miller A.N."/>
            <person name="Grigoriev I.V."/>
            <person name="Debuchy R."/>
            <person name="Gladieux P."/>
            <person name="Thoren M.H."/>
            <person name="Johannesson H."/>
        </authorList>
    </citation>
    <scope>NUCLEOTIDE SEQUENCE</scope>
    <source>
        <strain evidence="2">SMH2532-1</strain>
    </source>
</reference>
<keyword evidence="1" id="KW-0472">Membrane</keyword>
<keyword evidence="1" id="KW-0812">Transmembrane</keyword>
<name>A0AA39YDT9_9PEZI</name>
<proteinExistence type="predicted"/>
<feature type="transmembrane region" description="Helical" evidence="1">
    <location>
        <begin position="546"/>
        <end position="570"/>
    </location>
</feature>
<dbReference type="PANTHER" id="PTHR35043:SF7">
    <property type="entry name" value="TRANSCRIPTION FACTOR DOMAIN-CONTAINING PROTEIN"/>
    <property type="match status" value="1"/>
</dbReference>
<evidence type="ECO:0000313" key="2">
    <source>
        <dbReference type="EMBL" id="KAK0649662.1"/>
    </source>
</evidence>
<dbReference type="AlphaFoldDB" id="A0AA39YDT9"/>
<dbReference type="Proteomes" id="UP001174936">
    <property type="component" value="Unassembled WGS sequence"/>
</dbReference>
<accession>A0AA39YDT9</accession>
<feature type="transmembrane region" description="Helical" evidence="1">
    <location>
        <begin position="469"/>
        <end position="486"/>
    </location>
</feature>
<evidence type="ECO:0000313" key="3">
    <source>
        <dbReference type="Proteomes" id="UP001174936"/>
    </source>
</evidence>
<feature type="transmembrane region" description="Helical" evidence="1">
    <location>
        <begin position="46"/>
        <end position="68"/>
    </location>
</feature>
<dbReference type="EMBL" id="JAULSV010000003">
    <property type="protein sequence ID" value="KAK0649662.1"/>
    <property type="molecule type" value="Genomic_DNA"/>
</dbReference>
<protein>
    <submittedName>
        <fullName evidence="2">Uncharacterized protein</fullName>
    </submittedName>
</protein>
<gene>
    <name evidence="2" type="ORF">B0T16DRAFT_492250</name>
</gene>
<keyword evidence="3" id="KW-1185">Reference proteome</keyword>
<dbReference type="PANTHER" id="PTHR35043">
    <property type="entry name" value="TRANSCRIPTION FACTOR DOMAIN-CONTAINING PROTEIN"/>
    <property type="match status" value="1"/>
</dbReference>